<sequence>MDFWHLHHRLGPPLPRPHVAYLATVGASDPTKKNIRPAAGSVFLDFHLAGVGSDDDNNDELRYSLVDRRCMYRKYVGTCNGVILLAQSNGTSSSSILLFNPAIAGGEVEVELELPACAGRRYRVVGFGYGPSSRLHKLLLAVEADDPTSRTRGGMSYRAKELFVYTLGGSASHPRLRSVMSELDAKISDTSVYLTDGKIYLLAGQSRVLAFDVDDETVTAIDLPDGTAPLKRSELMEVSGLFCVATGTQCLSLWLLMADHRWERLGEEFRWRHGDQAHRRMGLRRRDGPLFQAQIYQGGAPAVGRHEEQRRNGEEAAHSAAGGDGASQRRRNGARHVLGVQADARVAGKHRRRRRAAAPARRRRRWCGCGLGTHD</sequence>
<dbReference type="AlphaFoldDB" id="A0A835A217"/>
<evidence type="ECO:0000313" key="3">
    <source>
        <dbReference type="EMBL" id="KAF8651771.1"/>
    </source>
</evidence>
<feature type="domain" description="F-box associated beta-propeller type 3" evidence="2">
    <location>
        <begin position="71"/>
        <end position="262"/>
    </location>
</feature>
<name>A0A835A217_9POAL</name>
<proteinExistence type="predicted"/>
<dbReference type="PANTHER" id="PTHR31672:SF13">
    <property type="entry name" value="F-BOX PROTEIN CPR30-LIKE"/>
    <property type="match status" value="1"/>
</dbReference>
<gene>
    <name evidence="3" type="ORF">HU200_063289</name>
</gene>
<dbReference type="PANTHER" id="PTHR31672">
    <property type="entry name" value="BNACNNG10540D PROTEIN"/>
    <property type="match status" value="1"/>
</dbReference>
<dbReference type="EMBL" id="JACEFO010002676">
    <property type="protein sequence ID" value="KAF8651771.1"/>
    <property type="molecule type" value="Genomic_DNA"/>
</dbReference>
<dbReference type="InterPro" id="IPR050796">
    <property type="entry name" value="SCF_F-box_component"/>
</dbReference>
<evidence type="ECO:0000313" key="4">
    <source>
        <dbReference type="Proteomes" id="UP000636709"/>
    </source>
</evidence>
<dbReference type="OrthoDB" id="695030at2759"/>
<evidence type="ECO:0000256" key="1">
    <source>
        <dbReference type="SAM" id="MobiDB-lite"/>
    </source>
</evidence>
<protein>
    <recommendedName>
        <fullName evidence="2">F-box associated beta-propeller type 3 domain-containing protein</fullName>
    </recommendedName>
</protein>
<evidence type="ECO:0000259" key="2">
    <source>
        <dbReference type="Pfam" id="PF08268"/>
    </source>
</evidence>
<dbReference type="InterPro" id="IPR013187">
    <property type="entry name" value="F-box-assoc_dom_typ3"/>
</dbReference>
<feature type="region of interest" description="Disordered" evidence="1">
    <location>
        <begin position="298"/>
        <end position="375"/>
    </location>
</feature>
<feature type="compositionally biased region" description="Basic residues" evidence="1">
    <location>
        <begin position="347"/>
        <end position="366"/>
    </location>
</feature>
<accession>A0A835A217</accession>
<dbReference type="Pfam" id="PF08268">
    <property type="entry name" value="FBA_3"/>
    <property type="match status" value="1"/>
</dbReference>
<organism evidence="3 4">
    <name type="scientific">Digitaria exilis</name>
    <dbReference type="NCBI Taxonomy" id="1010633"/>
    <lineage>
        <taxon>Eukaryota</taxon>
        <taxon>Viridiplantae</taxon>
        <taxon>Streptophyta</taxon>
        <taxon>Embryophyta</taxon>
        <taxon>Tracheophyta</taxon>
        <taxon>Spermatophyta</taxon>
        <taxon>Magnoliopsida</taxon>
        <taxon>Liliopsida</taxon>
        <taxon>Poales</taxon>
        <taxon>Poaceae</taxon>
        <taxon>PACMAD clade</taxon>
        <taxon>Panicoideae</taxon>
        <taxon>Panicodae</taxon>
        <taxon>Paniceae</taxon>
        <taxon>Anthephorinae</taxon>
        <taxon>Digitaria</taxon>
    </lineage>
</organism>
<reference evidence="3" key="1">
    <citation type="submission" date="2020-07" db="EMBL/GenBank/DDBJ databases">
        <title>Genome sequence and genetic diversity analysis of an under-domesticated orphan crop, white fonio (Digitaria exilis).</title>
        <authorList>
            <person name="Bennetzen J.L."/>
            <person name="Chen S."/>
            <person name="Ma X."/>
            <person name="Wang X."/>
            <person name="Yssel A.E.J."/>
            <person name="Chaluvadi S.R."/>
            <person name="Johnson M."/>
            <person name="Gangashetty P."/>
            <person name="Hamidou F."/>
            <person name="Sanogo M.D."/>
            <person name="Zwaenepoel A."/>
            <person name="Wallace J."/>
            <person name="Van De Peer Y."/>
            <person name="Van Deynze A."/>
        </authorList>
    </citation>
    <scope>NUCLEOTIDE SEQUENCE</scope>
    <source>
        <tissue evidence="3">Leaves</tissue>
    </source>
</reference>
<feature type="compositionally biased region" description="Basic and acidic residues" evidence="1">
    <location>
        <begin position="304"/>
        <end position="317"/>
    </location>
</feature>
<comment type="caution">
    <text evidence="3">The sequence shown here is derived from an EMBL/GenBank/DDBJ whole genome shotgun (WGS) entry which is preliminary data.</text>
</comment>
<keyword evidence="4" id="KW-1185">Reference proteome</keyword>
<dbReference type="Proteomes" id="UP000636709">
    <property type="component" value="Unassembled WGS sequence"/>
</dbReference>